<accession>A0A4R3J8A9</accession>
<evidence type="ECO:0000256" key="1">
    <source>
        <dbReference type="ARBA" id="ARBA00022842"/>
    </source>
</evidence>
<protein>
    <submittedName>
        <fullName evidence="3">CTP:molybdopterin cytidylyltransferase MocA</fullName>
    </submittedName>
</protein>
<dbReference type="SUPFAM" id="SSF53448">
    <property type="entry name" value="Nucleotide-diphospho-sugar transferases"/>
    <property type="match status" value="1"/>
</dbReference>
<evidence type="ECO:0000313" key="3">
    <source>
        <dbReference type="EMBL" id="TCS61163.1"/>
    </source>
</evidence>
<comment type="caution">
    <text evidence="3">The sequence shown here is derived from an EMBL/GenBank/DDBJ whole genome shotgun (WGS) entry which is preliminary data.</text>
</comment>
<reference evidence="3 4" key="1">
    <citation type="submission" date="2019-03" db="EMBL/GenBank/DDBJ databases">
        <title>Genomic Encyclopedia of Type Strains, Phase IV (KMG-IV): sequencing the most valuable type-strain genomes for metagenomic binning, comparative biology and taxonomic classification.</title>
        <authorList>
            <person name="Goeker M."/>
        </authorList>
    </citation>
    <scope>NUCLEOTIDE SEQUENCE [LARGE SCALE GENOMIC DNA]</scope>
    <source>
        <strain evidence="3 4">DSM 104836</strain>
    </source>
</reference>
<dbReference type="Pfam" id="PF12804">
    <property type="entry name" value="NTP_transf_3"/>
    <property type="match status" value="1"/>
</dbReference>
<dbReference type="RefSeq" id="WP_132246774.1">
    <property type="nucleotide sequence ID" value="NZ_SLZU01000012.1"/>
</dbReference>
<evidence type="ECO:0000259" key="2">
    <source>
        <dbReference type="Pfam" id="PF12804"/>
    </source>
</evidence>
<dbReference type="CDD" id="cd04182">
    <property type="entry name" value="GT_2_like_f"/>
    <property type="match status" value="1"/>
</dbReference>
<dbReference type="InterPro" id="IPR025877">
    <property type="entry name" value="MobA-like_NTP_Trfase"/>
</dbReference>
<keyword evidence="3" id="KW-0808">Transferase</keyword>
<gene>
    <name evidence="3" type="ORF">EDD52_112121</name>
</gene>
<organism evidence="3 4">
    <name type="scientific">Primorskyibacter sedentarius</name>
    <dbReference type="NCBI Taxonomy" id="745311"/>
    <lineage>
        <taxon>Bacteria</taxon>
        <taxon>Pseudomonadati</taxon>
        <taxon>Pseudomonadota</taxon>
        <taxon>Alphaproteobacteria</taxon>
        <taxon>Rhodobacterales</taxon>
        <taxon>Roseobacteraceae</taxon>
        <taxon>Primorskyibacter</taxon>
    </lineage>
</organism>
<dbReference type="PANTHER" id="PTHR43777">
    <property type="entry name" value="MOLYBDENUM COFACTOR CYTIDYLYLTRANSFERASE"/>
    <property type="match status" value="1"/>
</dbReference>
<dbReference type="GO" id="GO:0016779">
    <property type="term" value="F:nucleotidyltransferase activity"/>
    <property type="evidence" value="ECO:0007669"/>
    <property type="project" value="UniProtKB-KW"/>
</dbReference>
<dbReference type="Proteomes" id="UP000295696">
    <property type="component" value="Unassembled WGS sequence"/>
</dbReference>
<name>A0A4R3J8A9_9RHOB</name>
<feature type="domain" description="MobA-like NTP transferase" evidence="2">
    <location>
        <begin position="6"/>
        <end position="166"/>
    </location>
</feature>
<dbReference type="PANTHER" id="PTHR43777:SF1">
    <property type="entry name" value="MOLYBDENUM COFACTOR CYTIDYLYLTRANSFERASE"/>
    <property type="match status" value="1"/>
</dbReference>
<proteinExistence type="predicted"/>
<dbReference type="OrthoDB" id="9779263at2"/>
<dbReference type="EMBL" id="SLZU01000012">
    <property type="protein sequence ID" value="TCS61163.1"/>
    <property type="molecule type" value="Genomic_DNA"/>
</dbReference>
<evidence type="ECO:0000313" key="4">
    <source>
        <dbReference type="Proteomes" id="UP000295696"/>
    </source>
</evidence>
<dbReference type="AlphaFoldDB" id="A0A4R3J8A9"/>
<dbReference type="InterPro" id="IPR029044">
    <property type="entry name" value="Nucleotide-diphossugar_trans"/>
</dbReference>
<dbReference type="Gene3D" id="3.90.550.10">
    <property type="entry name" value="Spore Coat Polysaccharide Biosynthesis Protein SpsA, Chain A"/>
    <property type="match status" value="1"/>
</dbReference>
<sequence>MTVAIILPAAGASSRMRGADKLLQVVDGQPLLALMAARACAASKTVLVTLPSASHPRAGALSGLPIKVVTVPDAAEGMAASLREAALALPDTVDGVMVLPADMPDITEVEISHLINAFESDPNAIVQGASAGKPGHPVLFPIDCVAQFSRLSGDRGARAILKEMAHRVHLVDLPGRAALADLDTPEDWEEWRASR</sequence>
<keyword evidence="3" id="KW-0548">Nucleotidyltransferase</keyword>
<keyword evidence="4" id="KW-1185">Reference proteome</keyword>
<keyword evidence="1" id="KW-0460">Magnesium</keyword>